<evidence type="ECO:0000313" key="2">
    <source>
        <dbReference type="Proteomes" id="UP000240971"/>
    </source>
</evidence>
<organism evidence="1 2">
    <name type="scientific">Chitinophaga niastensis</name>
    <dbReference type="NCBI Taxonomy" id="536980"/>
    <lineage>
        <taxon>Bacteria</taxon>
        <taxon>Pseudomonadati</taxon>
        <taxon>Bacteroidota</taxon>
        <taxon>Chitinophagia</taxon>
        <taxon>Chitinophagales</taxon>
        <taxon>Chitinophagaceae</taxon>
        <taxon>Chitinophaga</taxon>
    </lineage>
</organism>
<sequence length="51" mass="5903">MTSEMDSASSCGVSYCLKMSYSRAYYFLSNRLVANIRATIRFLKFFIFLAQ</sequence>
<accession>A0A2P8HQ40</accession>
<keyword evidence="2" id="KW-1185">Reference proteome</keyword>
<dbReference type="Proteomes" id="UP000240971">
    <property type="component" value="Unassembled WGS sequence"/>
</dbReference>
<comment type="caution">
    <text evidence="1">The sequence shown here is derived from an EMBL/GenBank/DDBJ whole genome shotgun (WGS) entry which is preliminary data.</text>
</comment>
<dbReference type="AlphaFoldDB" id="A0A2P8HQ40"/>
<gene>
    <name evidence="1" type="ORF">CLV51_1021189</name>
</gene>
<evidence type="ECO:0000313" key="1">
    <source>
        <dbReference type="EMBL" id="PSL48322.1"/>
    </source>
</evidence>
<reference evidence="1 2" key="1">
    <citation type="submission" date="2018-03" db="EMBL/GenBank/DDBJ databases">
        <title>Genomic Encyclopedia of Archaeal and Bacterial Type Strains, Phase II (KMG-II): from individual species to whole genera.</title>
        <authorList>
            <person name="Goeker M."/>
        </authorList>
    </citation>
    <scope>NUCLEOTIDE SEQUENCE [LARGE SCALE GENOMIC DNA]</scope>
    <source>
        <strain evidence="1 2">DSM 24859</strain>
    </source>
</reference>
<name>A0A2P8HQ40_CHINA</name>
<proteinExistence type="predicted"/>
<protein>
    <submittedName>
        <fullName evidence="1">Uncharacterized protein</fullName>
    </submittedName>
</protein>
<dbReference type="EMBL" id="PYAW01000002">
    <property type="protein sequence ID" value="PSL48322.1"/>
    <property type="molecule type" value="Genomic_DNA"/>
</dbReference>